<reference evidence="2 3" key="1">
    <citation type="submission" date="2019-06" db="EMBL/GenBank/DDBJ databases">
        <title>A chromosomal-level reference genome of Carpinus fangiana (Coryloideae, Betulaceae).</title>
        <authorList>
            <person name="Yang X."/>
            <person name="Wang Z."/>
            <person name="Zhang L."/>
            <person name="Hao G."/>
            <person name="Liu J."/>
            <person name="Yang Y."/>
        </authorList>
    </citation>
    <scope>NUCLEOTIDE SEQUENCE [LARGE SCALE GENOMIC DNA]</scope>
    <source>
        <strain evidence="2">Cfa_2016G</strain>
        <tissue evidence="2">Leaf</tissue>
    </source>
</reference>
<evidence type="ECO:0000256" key="1">
    <source>
        <dbReference type="SAM" id="MobiDB-lite"/>
    </source>
</evidence>
<name>A0A5N6QRH2_9ROSI</name>
<keyword evidence="3" id="KW-1185">Reference proteome</keyword>
<dbReference type="EMBL" id="CM017322">
    <property type="protein sequence ID" value="KAE8009757.1"/>
    <property type="molecule type" value="Genomic_DNA"/>
</dbReference>
<evidence type="ECO:0000313" key="2">
    <source>
        <dbReference type="EMBL" id="KAE8009757.1"/>
    </source>
</evidence>
<accession>A0A5N6QRH2</accession>
<feature type="region of interest" description="Disordered" evidence="1">
    <location>
        <begin position="41"/>
        <end position="61"/>
    </location>
</feature>
<feature type="region of interest" description="Disordered" evidence="1">
    <location>
        <begin position="1"/>
        <end position="22"/>
    </location>
</feature>
<organism evidence="2 3">
    <name type="scientific">Carpinus fangiana</name>
    <dbReference type="NCBI Taxonomy" id="176857"/>
    <lineage>
        <taxon>Eukaryota</taxon>
        <taxon>Viridiplantae</taxon>
        <taxon>Streptophyta</taxon>
        <taxon>Embryophyta</taxon>
        <taxon>Tracheophyta</taxon>
        <taxon>Spermatophyta</taxon>
        <taxon>Magnoliopsida</taxon>
        <taxon>eudicotyledons</taxon>
        <taxon>Gunneridae</taxon>
        <taxon>Pentapetalae</taxon>
        <taxon>rosids</taxon>
        <taxon>fabids</taxon>
        <taxon>Fagales</taxon>
        <taxon>Betulaceae</taxon>
        <taxon>Carpinus</taxon>
    </lineage>
</organism>
<dbReference type="Proteomes" id="UP000327013">
    <property type="component" value="Chromosome 2"/>
</dbReference>
<feature type="compositionally biased region" description="Polar residues" evidence="1">
    <location>
        <begin position="1"/>
        <end position="10"/>
    </location>
</feature>
<protein>
    <submittedName>
        <fullName evidence="2">Uncharacterized protein</fullName>
    </submittedName>
</protein>
<sequence length="89" mass="9337">MSATEGQTTGPEDPTLSAALQPETTNAYVWATPPGIVFTQSGASDGAARGETAGTPDVSGSHVSYLASQLEMERGRVRELTQQNLELSR</sequence>
<proteinExistence type="predicted"/>
<dbReference type="AlphaFoldDB" id="A0A5N6QRH2"/>
<gene>
    <name evidence="2" type="ORF">FH972_006175</name>
</gene>
<evidence type="ECO:0000313" key="3">
    <source>
        <dbReference type="Proteomes" id="UP000327013"/>
    </source>
</evidence>